<dbReference type="PANTHER" id="PTHR46890:SF48">
    <property type="entry name" value="RNA-DIRECTED DNA POLYMERASE"/>
    <property type="match status" value="1"/>
</dbReference>
<evidence type="ECO:0000313" key="2">
    <source>
        <dbReference type="EMBL" id="JAP08740.1"/>
    </source>
</evidence>
<sequence>MAGLGFPKKFIDWVMQCVTIVSYSFLINGELTKPFETARGLRQGDPMSPFLFAIVMEYLTRNLNDLANHKQFKYYPKCSRLKITPKFCR</sequence>
<dbReference type="AlphaFoldDB" id="A0A0V0GKN3"/>
<organism evidence="2">
    <name type="scientific">Solanum chacoense</name>
    <name type="common">Chaco potato</name>
    <dbReference type="NCBI Taxonomy" id="4108"/>
    <lineage>
        <taxon>Eukaryota</taxon>
        <taxon>Viridiplantae</taxon>
        <taxon>Streptophyta</taxon>
        <taxon>Embryophyta</taxon>
        <taxon>Tracheophyta</taxon>
        <taxon>Spermatophyta</taxon>
        <taxon>Magnoliopsida</taxon>
        <taxon>eudicotyledons</taxon>
        <taxon>Gunneridae</taxon>
        <taxon>Pentapetalae</taxon>
        <taxon>asterids</taxon>
        <taxon>lamiids</taxon>
        <taxon>Solanales</taxon>
        <taxon>Solanaceae</taxon>
        <taxon>Solanoideae</taxon>
        <taxon>Solaneae</taxon>
        <taxon>Solanum</taxon>
    </lineage>
</organism>
<reference evidence="2" key="1">
    <citation type="submission" date="2015-12" db="EMBL/GenBank/DDBJ databases">
        <title>Gene expression during late stages of embryo sac development: a critical building block for successful pollen-pistil interactions.</title>
        <authorList>
            <person name="Liu Y."/>
            <person name="Joly V."/>
            <person name="Sabar M."/>
            <person name="Matton D.P."/>
        </authorList>
    </citation>
    <scope>NUCLEOTIDE SEQUENCE</scope>
</reference>
<proteinExistence type="predicted"/>
<protein>
    <submittedName>
        <fullName evidence="2">Putative ovule protein</fullName>
    </submittedName>
</protein>
<dbReference type="EMBL" id="GEDG01036361">
    <property type="protein sequence ID" value="JAP08740.1"/>
    <property type="molecule type" value="Transcribed_RNA"/>
</dbReference>
<name>A0A0V0GKN3_SOLCH</name>
<dbReference type="InterPro" id="IPR000477">
    <property type="entry name" value="RT_dom"/>
</dbReference>
<evidence type="ECO:0000259" key="1">
    <source>
        <dbReference type="Pfam" id="PF00078"/>
    </source>
</evidence>
<accession>A0A0V0GKN3</accession>
<dbReference type="InterPro" id="IPR052343">
    <property type="entry name" value="Retrotransposon-Effector_Assoc"/>
</dbReference>
<dbReference type="PANTHER" id="PTHR46890">
    <property type="entry name" value="NON-LTR RETROLELEMENT REVERSE TRANSCRIPTASE-LIKE PROTEIN-RELATED"/>
    <property type="match status" value="1"/>
</dbReference>
<feature type="domain" description="Reverse transcriptase" evidence="1">
    <location>
        <begin position="5"/>
        <end position="65"/>
    </location>
</feature>
<dbReference type="Pfam" id="PF00078">
    <property type="entry name" value="RVT_1"/>
    <property type="match status" value="1"/>
</dbReference>